<reference evidence="3" key="1">
    <citation type="submission" date="2021-01" db="EMBL/GenBank/DDBJ databases">
        <authorList>
            <person name="Corre E."/>
            <person name="Pelletier E."/>
            <person name="Niang G."/>
            <person name="Scheremetjew M."/>
            <person name="Finn R."/>
            <person name="Kale V."/>
            <person name="Holt S."/>
            <person name="Cochrane G."/>
            <person name="Meng A."/>
            <person name="Brown T."/>
            <person name="Cohen L."/>
        </authorList>
    </citation>
    <scope>NUCLEOTIDE SEQUENCE</scope>
    <source>
        <strain evidence="3">RCC3387</strain>
    </source>
</reference>
<feature type="transmembrane region" description="Helical" evidence="2">
    <location>
        <begin position="55"/>
        <end position="76"/>
    </location>
</feature>
<dbReference type="AlphaFoldDB" id="A0A7S2J1U8"/>
<feature type="compositionally biased region" description="Low complexity" evidence="1">
    <location>
        <begin position="261"/>
        <end position="272"/>
    </location>
</feature>
<feature type="region of interest" description="Disordered" evidence="1">
    <location>
        <begin position="248"/>
        <end position="279"/>
    </location>
</feature>
<feature type="transmembrane region" description="Helical" evidence="2">
    <location>
        <begin position="26"/>
        <end position="49"/>
    </location>
</feature>
<feature type="compositionally biased region" description="Basic and acidic residues" evidence="1">
    <location>
        <begin position="251"/>
        <end position="260"/>
    </location>
</feature>
<dbReference type="EMBL" id="HBGW01022122">
    <property type="protein sequence ID" value="CAD9535401.1"/>
    <property type="molecule type" value="Transcribed_RNA"/>
</dbReference>
<evidence type="ECO:0000313" key="3">
    <source>
        <dbReference type="EMBL" id="CAD9535401.1"/>
    </source>
</evidence>
<accession>A0A7S2J1U8</accession>
<keyword evidence="2" id="KW-0472">Membrane</keyword>
<feature type="transmembrane region" description="Helical" evidence="2">
    <location>
        <begin position="83"/>
        <end position="101"/>
    </location>
</feature>
<evidence type="ECO:0000256" key="1">
    <source>
        <dbReference type="SAM" id="MobiDB-lite"/>
    </source>
</evidence>
<protein>
    <submittedName>
        <fullName evidence="3">Uncharacterized protein</fullName>
    </submittedName>
</protein>
<sequence>MAEWTSKFQQGEAVPIYVKKPFRVKAYTVASLQAWALFAITVAADYAIASYDSKVAGSLVIICASFALAGMTMMWYIRKLWPYNVLAGIATSLAVGAAWAIADAMDFWERANIPGQMLGIMGVSYLVHIVIFAAIWDLHANSCLFFVVGLLGWVIGVACCLGALYWMERALILAVIPAFMVGLSSMVTICTCDSALTHCGSREDDYMVVAVTTTANLLVFLAALFMFLLIVSGGYWGHVYFDVPVGTGRSSQRDSERDSQRSSQRPSRPEQQGTAAAYT</sequence>
<feature type="transmembrane region" description="Helical" evidence="2">
    <location>
        <begin position="143"/>
        <end position="166"/>
    </location>
</feature>
<gene>
    <name evidence="3" type="ORF">BRAN1462_LOCUS13990</name>
</gene>
<feature type="transmembrane region" description="Helical" evidence="2">
    <location>
        <begin position="208"/>
        <end position="231"/>
    </location>
</feature>
<organism evidence="3">
    <name type="scientific">Zooxanthella nutricula</name>
    <dbReference type="NCBI Taxonomy" id="1333877"/>
    <lineage>
        <taxon>Eukaryota</taxon>
        <taxon>Sar</taxon>
        <taxon>Alveolata</taxon>
        <taxon>Dinophyceae</taxon>
        <taxon>Peridiniales</taxon>
        <taxon>Peridiniales incertae sedis</taxon>
        <taxon>Zooxanthella</taxon>
    </lineage>
</organism>
<keyword evidence="2" id="KW-0812">Transmembrane</keyword>
<proteinExistence type="predicted"/>
<keyword evidence="2" id="KW-1133">Transmembrane helix</keyword>
<evidence type="ECO:0000256" key="2">
    <source>
        <dbReference type="SAM" id="Phobius"/>
    </source>
</evidence>
<feature type="transmembrane region" description="Helical" evidence="2">
    <location>
        <begin position="113"/>
        <end position="136"/>
    </location>
</feature>
<name>A0A7S2J1U8_9DINO</name>
<feature type="transmembrane region" description="Helical" evidence="2">
    <location>
        <begin position="172"/>
        <end position="196"/>
    </location>
</feature>